<gene>
    <name evidence="3" type="ORF">G3I39_00895</name>
</gene>
<dbReference type="Pfam" id="PF13602">
    <property type="entry name" value="ADH_zinc_N_2"/>
    <property type="match status" value="1"/>
</dbReference>
<dbReference type="Proteomes" id="UP000471648">
    <property type="component" value="Unassembled WGS sequence"/>
</dbReference>
<dbReference type="Gene3D" id="3.90.180.10">
    <property type="entry name" value="Medium-chain alcohol dehydrogenases, catalytic domain"/>
    <property type="match status" value="1"/>
</dbReference>
<proteinExistence type="predicted"/>
<accession>A0A6N9UYN2</accession>
<comment type="caution">
    <text evidence="3">The sequence shown here is derived from an EMBL/GenBank/DDBJ whole genome shotgun (WGS) entry which is preliminary data.</text>
</comment>
<feature type="non-terminal residue" evidence="3">
    <location>
        <position position="1"/>
    </location>
</feature>
<evidence type="ECO:0000256" key="1">
    <source>
        <dbReference type="ARBA" id="ARBA00022679"/>
    </source>
</evidence>
<sequence>RYRAFDLGEAAPERIGEMLTELLGLFAEGVLRPLPVRTWDVRRAREAFRFMSRAKHVGKIVLTMPPRWDLEGTVLITGGTGGLGREVARHL</sequence>
<dbReference type="AlphaFoldDB" id="A0A6N9UYN2"/>
<evidence type="ECO:0000313" key="4">
    <source>
        <dbReference type="Proteomes" id="UP000471648"/>
    </source>
</evidence>
<protein>
    <submittedName>
        <fullName evidence="3">Zinc-binding dehydrogenase</fullName>
    </submittedName>
</protein>
<dbReference type="InterPro" id="IPR050091">
    <property type="entry name" value="PKS_NRPS_Biosynth_Enz"/>
</dbReference>
<dbReference type="PANTHER" id="PTHR43775">
    <property type="entry name" value="FATTY ACID SYNTHASE"/>
    <property type="match status" value="1"/>
</dbReference>
<keyword evidence="2" id="KW-0511">Multifunctional enzyme</keyword>
<organism evidence="3 4">
    <name type="scientific">Streptomyces microflavus</name>
    <name type="common">Streptomyces lipmanii</name>
    <dbReference type="NCBI Taxonomy" id="1919"/>
    <lineage>
        <taxon>Bacteria</taxon>
        <taxon>Bacillati</taxon>
        <taxon>Actinomycetota</taxon>
        <taxon>Actinomycetes</taxon>
        <taxon>Kitasatosporales</taxon>
        <taxon>Streptomycetaceae</taxon>
        <taxon>Streptomyces</taxon>
    </lineage>
</organism>
<reference evidence="3 4" key="1">
    <citation type="submission" date="2020-01" db="EMBL/GenBank/DDBJ databases">
        <title>Insect and environment-associated Actinomycetes.</title>
        <authorList>
            <person name="Currrie C."/>
            <person name="Chevrette M."/>
            <person name="Carlson C."/>
            <person name="Stubbendieck R."/>
            <person name="Wendt-Pienkowski E."/>
        </authorList>
    </citation>
    <scope>NUCLEOTIDE SEQUENCE [LARGE SCALE GENOMIC DNA]</scope>
    <source>
        <strain evidence="3 4">SID14438</strain>
    </source>
</reference>
<dbReference type="RefSeq" id="WP_164355828.1">
    <property type="nucleotide sequence ID" value="NZ_JAAGME010000032.1"/>
</dbReference>
<dbReference type="SUPFAM" id="SSF51735">
    <property type="entry name" value="NAD(P)-binding Rossmann-fold domains"/>
    <property type="match status" value="1"/>
</dbReference>
<keyword evidence="1" id="KW-0808">Transferase</keyword>
<dbReference type="GO" id="GO:0004312">
    <property type="term" value="F:fatty acid synthase activity"/>
    <property type="evidence" value="ECO:0007669"/>
    <property type="project" value="TreeGrafter"/>
</dbReference>
<dbReference type="GO" id="GO:0006633">
    <property type="term" value="P:fatty acid biosynthetic process"/>
    <property type="evidence" value="ECO:0007669"/>
    <property type="project" value="TreeGrafter"/>
</dbReference>
<name>A0A6N9UYN2_STRMI</name>
<evidence type="ECO:0000313" key="3">
    <source>
        <dbReference type="EMBL" id="NEB65634.1"/>
    </source>
</evidence>
<dbReference type="Gene3D" id="3.40.50.720">
    <property type="entry name" value="NAD(P)-binding Rossmann-like Domain"/>
    <property type="match status" value="1"/>
</dbReference>
<evidence type="ECO:0000256" key="2">
    <source>
        <dbReference type="ARBA" id="ARBA00023268"/>
    </source>
</evidence>
<dbReference type="PANTHER" id="PTHR43775:SF51">
    <property type="entry name" value="INACTIVE PHENOLPHTHIOCEROL SYNTHESIS POLYKETIDE SYNTHASE TYPE I PKS1-RELATED"/>
    <property type="match status" value="1"/>
</dbReference>
<feature type="non-terminal residue" evidence="3">
    <location>
        <position position="91"/>
    </location>
</feature>
<dbReference type="EMBL" id="JAAGME010000032">
    <property type="protein sequence ID" value="NEB65634.1"/>
    <property type="molecule type" value="Genomic_DNA"/>
</dbReference>
<dbReference type="InterPro" id="IPR036291">
    <property type="entry name" value="NAD(P)-bd_dom_sf"/>
</dbReference>